<dbReference type="RefSeq" id="WP_147400589.1">
    <property type="nucleotide sequence ID" value="NZ_QXMN01000205.1"/>
</dbReference>
<reference evidence="2 3" key="1">
    <citation type="submission" date="2018-09" db="EMBL/GenBank/DDBJ databases">
        <title>Acidovorax cavernicola nov. sp. isolated from Gruta de las Maravillas (Aracena, Spain).</title>
        <authorList>
            <person name="Jurado V."/>
            <person name="Gutierrez-Patricio S."/>
            <person name="Gonzalez-Pimentel J.L."/>
            <person name="Miller A.Z."/>
            <person name="Laiz L."/>
            <person name="Saiz-Jimenez C."/>
        </authorList>
    </citation>
    <scope>NUCLEOTIDE SEQUENCE [LARGE SCALE GENOMIC DNA]</scope>
    <source>
        <strain evidence="2 3">1011MAR4D40.2</strain>
    </source>
</reference>
<name>A0A9X8CY25_9BURK</name>
<dbReference type="Gene3D" id="3.20.20.140">
    <property type="entry name" value="Metal-dependent hydrolases"/>
    <property type="match status" value="1"/>
</dbReference>
<dbReference type="Pfam" id="PF04909">
    <property type="entry name" value="Amidohydro_2"/>
    <property type="match status" value="1"/>
</dbReference>
<keyword evidence="3" id="KW-1185">Reference proteome</keyword>
<accession>A0A9X8CY25</accession>
<gene>
    <name evidence="2" type="ORF">D3H34_32530</name>
</gene>
<organism evidence="2 3">
    <name type="scientific">Acidovorax cavernicola</name>
    <dbReference type="NCBI Taxonomy" id="1675792"/>
    <lineage>
        <taxon>Bacteria</taxon>
        <taxon>Pseudomonadati</taxon>
        <taxon>Pseudomonadota</taxon>
        <taxon>Betaproteobacteria</taxon>
        <taxon>Burkholderiales</taxon>
        <taxon>Comamonadaceae</taxon>
        <taxon>Acidovorax</taxon>
    </lineage>
</organism>
<dbReference type="Proteomes" id="UP000265619">
    <property type="component" value="Unassembled WGS sequence"/>
</dbReference>
<comment type="caution">
    <text evidence="2">The sequence shown here is derived from an EMBL/GenBank/DDBJ whole genome shotgun (WGS) entry which is preliminary data.</text>
</comment>
<evidence type="ECO:0000313" key="3">
    <source>
        <dbReference type="Proteomes" id="UP000265619"/>
    </source>
</evidence>
<dbReference type="EMBL" id="QXMN01000205">
    <property type="protein sequence ID" value="RIX70986.1"/>
    <property type="molecule type" value="Genomic_DNA"/>
</dbReference>
<sequence length="148" mass="17218">WQDLRLCLGHAGGGRLENGPLHSAGWFARSDEEWQHADNFARIVSELCTTYPRVHCEVGYLTGLLEDDGLERFAANLQRARQAARAAGRPFELLDKMAYGSDWHMPEVVTRTRRYLDLWLTLMEKPAYAGFREQFFWKNAYRFLRLPP</sequence>
<evidence type="ECO:0000313" key="2">
    <source>
        <dbReference type="EMBL" id="RIX70986.1"/>
    </source>
</evidence>
<dbReference type="InterPro" id="IPR006680">
    <property type="entry name" value="Amidohydro-rel"/>
</dbReference>
<dbReference type="GO" id="GO:0016787">
    <property type="term" value="F:hydrolase activity"/>
    <property type="evidence" value="ECO:0007669"/>
    <property type="project" value="InterPro"/>
</dbReference>
<dbReference type="InterPro" id="IPR032466">
    <property type="entry name" value="Metal_Hydrolase"/>
</dbReference>
<feature type="non-terminal residue" evidence="2">
    <location>
        <position position="1"/>
    </location>
</feature>
<evidence type="ECO:0000259" key="1">
    <source>
        <dbReference type="Pfam" id="PF04909"/>
    </source>
</evidence>
<dbReference type="SUPFAM" id="SSF51556">
    <property type="entry name" value="Metallo-dependent hydrolases"/>
    <property type="match status" value="1"/>
</dbReference>
<dbReference type="AlphaFoldDB" id="A0A9X8CY25"/>
<feature type="domain" description="Amidohydrolase-related" evidence="1">
    <location>
        <begin position="2"/>
        <end position="146"/>
    </location>
</feature>
<proteinExistence type="predicted"/>
<protein>
    <recommendedName>
        <fullName evidence="1">Amidohydrolase-related domain-containing protein</fullName>
    </recommendedName>
</protein>
<dbReference type="OrthoDB" id="1407586at2"/>